<protein>
    <submittedName>
        <fullName evidence="2">Uncharacterized protein</fullName>
    </submittedName>
</protein>
<keyword evidence="3" id="KW-1185">Reference proteome</keyword>
<dbReference type="Proteomes" id="UP000499080">
    <property type="component" value="Unassembled WGS sequence"/>
</dbReference>
<dbReference type="AlphaFoldDB" id="A0A4Y2CIN5"/>
<reference evidence="2 3" key="1">
    <citation type="journal article" date="2019" name="Sci. Rep.">
        <title>Orb-weaving spider Araneus ventricosus genome elucidates the spidroin gene catalogue.</title>
        <authorList>
            <person name="Kono N."/>
            <person name="Nakamura H."/>
            <person name="Ohtoshi R."/>
            <person name="Moran D.A.P."/>
            <person name="Shinohara A."/>
            <person name="Yoshida Y."/>
            <person name="Fujiwara M."/>
            <person name="Mori M."/>
            <person name="Tomita M."/>
            <person name="Arakawa K."/>
        </authorList>
    </citation>
    <scope>NUCLEOTIDE SEQUENCE [LARGE SCALE GENOMIC DNA]</scope>
</reference>
<gene>
    <name evidence="2" type="ORF">AVEN_231262_1</name>
</gene>
<evidence type="ECO:0000256" key="1">
    <source>
        <dbReference type="SAM" id="MobiDB-lite"/>
    </source>
</evidence>
<evidence type="ECO:0000313" key="3">
    <source>
        <dbReference type="Proteomes" id="UP000499080"/>
    </source>
</evidence>
<dbReference type="EMBL" id="BGPR01000195">
    <property type="protein sequence ID" value="GBM03776.1"/>
    <property type="molecule type" value="Genomic_DNA"/>
</dbReference>
<organism evidence="2 3">
    <name type="scientific">Araneus ventricosus</name>
    <name type="common">Orbweaver spider</name>
    <name type="synonym">Epeira ventricosa</name>
    <dbReference type="NCBI Taxonomy" id="182803"/>
    <lineage>
        <taxon>Eukaryota</taxon>
        <taxon>Metazoa</taxon>
        <taxon>Ecdysozoa</taxon>
        <taxon>Arthropoda</taxon>
        <taxon>Chelicerata</taxon>
        <taxon>Arachnida</taxon>
        <taxon>Araneae</taxon>
        <taxon>Araneomorphae</taxon>
        <taxon>Entelegynae</taxon>
        <taxon>Araneoidea</taxon>
        <taxon>Araneidae</taxon>
        <taxon>Araneus</taxon>
    </lineage>
</organism>
<comment type="caution">
    <text evidence="2">The sequence shown here is derived from an EMBL/GenBank/DDBJ whole genome shotgun (WGS) entry which is preliminary data.</text>
</comment>
<accession>A0A4Y2CIN5</accession>
<proteinExistence type="predicted"/>
<feature type="region of interest" description="Disordered" evidence="1">
    <location>
        <begin position="138"/>
        <end position="164"/>
    </location>
</feature>
<sequence>MTCLIYRFEWVGKNPLFGPNGMALTSRECPALATMPTERELLRNIEIEETLKTFAGHGPFPSYLYRFRLHHSDICACGEKGDPLHYVTSCHITLSYHFTKPSAENTQLWWKHLLLNKLSRIKIAKLISFLNENENLVKQSPDATSPSDSDPDVPPSPRSQTYGL</sequence>
<evidence type="ECO:0000313" key="2">
    <source>
        <dbReference type="EMBL" id="GBM03776.1"/>
    </source>
</evidence>
<name>A0A4Y2CIN5_ARAVE</name>